<evidence type="ECO:0000313" key="2">
    <source>
        <dbReference type="Proteomes" id="UP000308600"/>
    </source>
</evidence>
<dbReference type="Proteomes" id="UP000308600">
    <property type="component" value="Unassembled WGS sequence"/>
</dbReference>
<name>A0ACD3ABS3_9AGAR</name>
<dbReference type="EMBL" id="ML208539">
    <property type="protein sequence ID" value="TFK63120.1"/>
    <property type="molecule type" value="Genomic_DNA"/>
</dbReference>
<organism evidence="1 2">
    <name type="scientific">Pluteus cervinus</name>
    <dbReference type="NCBI Taxonomy" id="181527"/>
    <lineage>
        <taxon>Eukaryota</taxon>
        <taxon>Fungi</taxon>
        <taxon>Dikarya</taxon>
        <taxon>Basidiomycota</taxon>
        <taxon>Agaricomycotina</taxon>
        <taxon>Agaricomycetes</taxon>
        <taxon>Agaricomycetidae</taxon>
        <taxon>Agaricales</taxon>
        <taxon>Pluteineae</taxon>
        <taxon>Pluteaceae</taxon>
        <taxon>Pluteus</taxon>
    </lineage>
</organism>
<reference evidence="1 2" key="1">
    <citation type="journal article" date="2019" name="Nat. Ecol. Evol.">
        <title>Megaphylogeny resolves global patterns of mushroom evolution.</title>
        <authorList>
            <person name="Varga T."/>
            <person name="Krizsan K."/>
            <person name="Foldi C."/>
            <person name="Dima B."/>
            <person name="Sanchez-Garcia M."/>
            <person name="Sanchez-Ramirez S."/>
            <person name="Szollosi G.J."/>
            <person name="Szarkandi J.G."/>
            <person name="Papp V."/>
            <person name="Albert L."/>
            <person name="Andreopoulos W."/>
            <person name="Angelini C."/>
            <person name="Antonin V."/>
            <person name="Barry K.W."/>
            <person name="Bougher N.L."/>
            <person name="Buchanan P."/>
            <person name="Buyck B."/>
            <person name="Bense V."/>
            <person name="Catcheside P."/>
            <person name="Chovatia M."/>
            <person name="Cooper J."/>
            <person name="Damon W."/>
            <person name="Desjardin D."/>
            <person name="Finy P."/>
            <person name="Geml J."/>
            <person name="Haridas S."/>
            <person name="Hughes K."/>
            <person name="Justo A."/>
            <person name="Karasinski D."/>
            <person name="Kautmanova I."/>
            <person name="Kiss B."/>
            <person name="Kocsube S."/>
            <person name="Kotiranta H."/>
            <person name="LaButti K.M."/>
            <person name="Lechner B.E."/>
            <person name="Liimatainen K."/>
            <person name="Lipzen A."/>
            <person name="Lukacs Z."/>
            <person name="Mihaltcheva S."/>
            <person name="Morgado L.N."/>
            <person name="Niskanen T."/>
            <person name="Noordeloos M.E."/>
            <person name="Ohm R.A."/>
            <person name="Ortiz-Santana B."/>
            <person name="Ovrebo C."/>
            <person name="Racz N."/>
            <person name="Riley R."/>
            <person name="Savchenko A."/>
            <person name="Shiryaev A."/>
            <person name="Soop K."/>
            <person name="Spirin V."/>
            <person name="Szebenyi C."/>
            <person name="Tomsovsky M."/>
            <person name="Tulloss R.E."/>
            <person name="Uehling J."/>
            <person name="Grigoriev I.V."/>
            <person name="Vagvolgyi C."/>
            <person name="Papp T."/>
            <person name="Martin F.M."/>
            <person name="Miettinen O."/>
            <person name="Hibbett D.S."/>
            <person name="Nagy L.G."/>
        </authorList>
    </citation>
    <scope>NUCLEOTIDE SEQUENCE [LARGE SCALE GENOMIC DNA]</scope>
    <source>
        <strain evidence="1 2">NL-1719</strain>
    </source>
</reference>
<evidence type="ECO:0000313" key="1">
    <source>
        <dbReference type="EMBL" id="TFK63120.1"/>
    </source>
</evidence>
<keyword evidence="2" id="KW-1185">Reference proteome</keyword>
<accession>A0ACD3ABS3</accession>
<protein>
    <submittedName>
        <fullName evidence="1">Alpha/beta-hydrolase</fullName>
    </submittedName>
</protein>
<sequence>MFLGLPNALQFLLATVLGRQATTTTPRSLKFHLRHAHAAVLSADDDSFDTAAARPRVIFSDYSPSSAFVSDDYAISTTTVVAHKPPSFDAFSQARHRSMRFQQSESLTWKDVEVDGPDVTKRENLLMLAMMTSNAYFERGNKEWYEVGGYNDSLPYGWEPEADGLRGHIFVSEDESTVVVTVKGTSASWLVGGGGPTVRRDKINDNMLFSCCCAKVGPTWSPVCDCHSGGHKCDQQCVEEALTEETLFYPIGTVCVVTMCCVHLINSSQNLYNNVTYMYPDANIWIIGHSLGGSLSSLLGATFGVPVVTFEAPGERRAAQRLHLPSPPSLHHITHVYHTADPIPMGICNGVTSACAIGGYALESRCHLGKAIRYDTITKLGWGANVQYHGILQIIEKLLKEDWDPENGIAVPVAAEEVDCVDCFDWEFGSFKNVSKH</sequence>
<proteinExistence type="predicted"/>
<gene>
    <name evidence="1" type="ORF">BDN72DRAFT_337674</name>
</gene>